<dbReference type="GO" id="GO:0004794">
    <property type="term" value="F:threonine deaminase activity"/>
    <property type="evidence" value="ECO:0007669"/>
    <property type="project" value="UniProtKB-EC"/>
</dbReference>
<dbReference type="GO" id="GO:0003941">
    <property type="term" value="F:L-serine ammonia-lyase activity"/>
    <property type="evidence" value="ECO:0007669"/>
    <property type="project" value="TreeGrafter"/>
</dbReference>
<dbReference type="GO" id="GO:0006567">
    <property type="term" value="P:L-threonine catabolic process"/>
    <property type="evidence" value="ECO:0007669"/>
    <property type="project" value="TreeGrafter"/>
</dbReference>
<evidence type="ECO:0000256" key="4">
    <source>
        <dbReference type="ARBA" id="ARBA00022605"/>
    </source>
</evidence>
<dbReference type="PANTHER" id="PTHR48078">
    <property type="entry name" value="THREONINE DEHYDRATASE, MITOCHONDRIAL-RELATED"/>
    <property type="match status" value="1"/>
</dbReference>
<feature type="domain" description="ACT-like" evidence="9">
    <location>
        <begin position="359"/>
        <end position="405"/>
    </location>
</feature>
<sequence>MNVAVVMGSDSDLSVMKEACTALTQFGISYELKIISAHRTPDVMSEFARSAKGRGLKIIIAGAGGAAHLPGMLAAQTPLPVIGVPIVSTSLYGLDSLYSIVQMPKGVPVATVAINGAFNAGKIYMPTTTPKQKIEKVKKFGDEWIELELTGDTYDDAYTKAIQYAEQNKLEFIHPFDDYDVICGQGTVGLEILDETSKPLDFLFVPVGGGGLTSGILKVFSELSPNTRVIVAEPNGAPSLKEALKQGKVVELEQIDPFVDGASVRKVGTLNFEIISNHLSEQDVCLVPEGKICSTILELYNLDAIVAEPAGALAISALDFYKKDIKGKNVTVILSGGNNDISRMEEMKEKSLIYEKLKHYFVVSFPQRPGALRNFLSHVLGQHDDITYFQYSKKLNRDKGPAIIA</sequence>
<dbReference type="GO" id="GO:0006189">
    <property type="term" value="P:'de novo' IMP biosynthetic process"/>
    <property type="evidence" value="ECO:0007669"/>
    <property type="project" value="InterPro"/>
</dbReference>
<dbReference type="PROSITE" id="PS51672">
    <property type="entry name" value="ACT_LIKE"/>
    <property type="match status" value="1"/>
</dbReference>
<dbReference type="Gene3D" id="3.40.50.1100">
    <property type="match status" value="1"/>
</dbReference>
<dbReference type="InterPro" id="IPR001721">
    <property type="entry name" value="TD_ACT-like"/>
</dbReference>
<evidence type="ECO:0000313" key="11">
    <source>
        <dbReference type="Proteomes" id="UP001195483"/>
    </source>
</evidence>
<reference evidence="10" key="2">
    <citation type="journal article" date="2021" name="Genome Biol. Evol.">
        <title>Developing a high-quality reference genome for a parasitic bivalve with doubly uniparental inheritance (Bivalvia: Unionida).</title>
        <authorList>
            <person name="Smith C.H."/>
        </authorList>
    </citation>
    <scope>NUCLEOTIDE SEQUENCE</scope>
    <source>
        <strain evidence="10">CHS0354</strain>
        <tissue evidence="10">Mantle</tissue>
    </source>
</reference>
<comment type="pathway">
    <text evidence="8">Amino-acid biosynthesis.</text>
</comment>
<protein>
    <recommendedName>
        <fullName evidence="3">phosphoribosylaminoimidazole carboxylase</fullName>
        <ecNumber evidence="3">4.1.1.21</ecNumber>
    </recommendedName>
</protein>
<keyword evidence="11" id="KW-1185">Reference proteome</keyword>
<dbReference type="Pfam" id="PF00585">
    <property type="entry name" value="Thr_dehydrat_C"/>
    <property type="match status" value="1"/>
</dbReference>
<dbReference type="InterPro" id="IPR033747">
    <property type="entry name" value="PurE_ClassI"/>
</dbReference>
<dbReference type="NCBIfam" id="NF006390">
    <property type="entry name" value="PRK08639.1"/>
    <property type="match status" value="1"/>
</dbReference>
<evidence type="ECO:0000256" key="5">
    <source>
        <dbReference type="ARBA" id="ARBA00022755"/>
    </source>
</evidence>
<dbReference type="Gene3D" id="3.40.50.1970">
    <property type="match status" value="1"/>
</dbReference>
<keyword evidence="6" id="KW-0663">Pyridoxal phosphate</keyword>
<evidence type="ECO:0000256" key="2">
    <source>
        <dbReference type="ARBA" id="ARBA00004747"/>
    </source>
</evidence>
<dbReference type="Pfam" id="PF00731">
    <property type="entry name" value="AIRC"/>
    <property type="match status" value="1"/>
</dbReference>
<proteinExistence type="inferred from homology"/>
<keyword evidence="4" id="KW-0028">Amino-acid biosynthesis</keyword>
<dbReference type="SMART" id="SM01001">
    <property type="entry name" value="AIRC"/>
    <property type="match status" value="1"/>
</dbReference>
<keyword evidence="5" id="KW-0658">Purine biosynthesis</keyword>
<evidence type="ECO:0000256" key="1">
    <source>
        <dbReference type="ARBA" id="ARBA00001933"/>
    </source>
</evidence>
<dbReference type="PANTHER" id="PTHR48078:SF11">
    <property type="entry name" value="THREONINE DEHYDRATASE, MITOCHONDRIAL"/>
    <property type="match status" value="1"/>
</dbReference>
<reference evidence="10" key="3">
    <citation type="submission" date="2023-05" db="EMBL/GenBank/DDBJ databases">
        <authorList>
            <person name="Smith C.H."/>
        </authorList>
    </citation>
    <scope>NUCLEOTIDE SEQUENCE</scope>
    <source>
        <strain evidence="10">CHS0354</strain>
        <tissue evidence="10">Mantle</tissue>
    </source>
</reference>
<evidence type="ECO:0000256" key="6">
    <source>
        <dbReference type="ARBA" id="ARBA00022898"/>
    </source>
</evidence>
<reference evidence="10" key="1">
    <citation type="journal article" date="2021" name="Genome Biol. Evol.">
        <title>A High-Quality Reference Genome for a Parasitic Bivalve with Doubly Uniparental Inheritance (Bivalvia: Unionida).</title>
        <authorList>
            <person name="Smith C.H."/>
        </authorList>
    </citation>
    <scope>NUCLEOTIDE SEQUENCE</scope>
    <source>
        <strain evidence="10">CHS0354</strain>
    </source>
</reference>
<keyword evidence="7" id="KW-0456">Lyase</keyword>
<dbReference type="SUPFAM" id="SSF52255">
    <property type="entry name" value="N5-CAIR mutase (phosphoribosylaminoimidazole carboxylase, PurE)"/>
    <property type="match status" value="1"/>
</dbReference>
<gene>
    <name evidence="10" type="ORF">CHS0354_000815</name>
</gene>
<evidence type="ECO:0000256" key="7">
    <source>
        <dbReference type="ARBA" id="ARBA00023239"/>
    </source>
</evidence>
<comment type="caution">
    <text evidence="10">The sequence shown here is derived from an EMBL/GenBank/DDBJ whole genome shotgun (WGS) entry which is preliminary data.</text>
</comment>
<dbReference type="EMBL" id="JAEAOA010000085">
    <property type="protein sequence ID" value="KAK3605146.1"/>
    <property type="molecule type" value="Genomic_DNA"/>
</dbReference>
<dbReference type="InterPro" id="IPR036052">
    <property type="entry name" value="TrpB-like_PALP_sf"/>
</dbReference>
<dbReference type="EC" id="4.1.1.21" evidence="3"/>
<evidence type="ECO:0000259" key="9">
    <source>
        <dbReference type="PROSITE" id="PS51672"/>
    </source>
</evidence>
<evidence type="ECO:0000256" key="8">
    <source>
        <dbReference type="ARBA" id="ARBA00029440"/>
    </source>
</evidence>
<evidence type="ECO:0000313" key="10">
    <source>
        <dbReference type="EMBL" id="KAK3605146.1"/>
    </source>
</evidence>
<accession>A0AAE0W895</accession>
<name>A0AAE0W895_9BIVA</name>
<evidence type="ECO:0000256" key="3">
    <source>
        <dbReference type="ARBA" id="ARBA00012329"/>
    </source>
</evidence>
<dbReference type="GO" id="GO:0006565">
    <property type="term" value="P:L-serine catabolic process"/>
    <property type="evidence" value="ECO:0007669"/>
    <property type="project" value="TreeGrafter"/>
</dbReference>
<organism evidence="10 11">
    <name type="scientific">Potamilus streckersoni</name>
    <dbReference type="NCBI Taxonomy" id="2493646"/>
    <lineage>
        <taxon>Eukaryota</taxon>
        <taxon>Metazoa</taxon>
        <taxon>Spiralia</taxon>
        <taxon>Lophotrochozoa</taxon>
        <taxon>Mollusca</taxon>
        <taxon>Bivalvia</taxon>
        <taxon>Autobranchia</taxon>
        <taxon>Heteroconchia</taxon>
        <taxon>Palaeoheterodonta</taxon>
        <taxon>Unionida</taxon>
        <taxon>Unionoidea</taxon>
        <taxon>Unionidae</taxon>
        <taxon>Ambleminae</taxon>
        <taxon>Lampsilini</taxon>
        <taxon>Potamilus</taxon>
    </lineage>
</organism>
<comment type="cofactor">
    <cofactor evidence="1">
        <name>pyridoxal 5'-phosphate</name>
        <dbReference type="ChEBI" id="CHEBI:597326"/>
    </cofactor>
</comment>
<dbReference type="InterPro" id="IPR050147">
    <property type="entry name" value="Ser/Thr_Dehydratase"/>
</dbReference>
<dbReference type="AlphaFoldDB" id="A0AAE0W895"/>
<dbReference type="HAMAP" id="MF_01929">
    <property type="entry name" value="PurE_classI"/>
    <property type="match status" value="1"/>
</dbReference>
<dbReference type="GO" id="GO:0004638">
    <property type="term" value="F:phosphoribosylaminoimidazole carboxylase activity"/>
    <property type="evidence" value="ECO:0007669"/>
    <property type="project" value="UniProtKB-EC"/>
</dbReference>
<dbReference type="NCBIfam" id="TIGR01162">
    <property type="entry name" value="purE"/>
    <property type="match status" value="1"/>
</dbReference>
<dbReference type="SUPFAM" id="SSF53686">
    <property type="entry name" value="Tryptophan synthase beta subunit-like PLP-dependent enzymes"/>
    <property type="match status" value="1"/>
</dbReference>
<dbReference type="InterPro" id="IPR000031">
    <property type="entry name" value="PurE_dom"/>
</dbReference>
<dbReference type="GO" id="GO:0009097">
    <property type="term" value="P:isoleucine biosynthetic process"/>
    <property type="evidence" value="ECO:0007669"/>
    <property type="project" value="UniProtKB-KW"/>
</dbReference>
<comment type="pathway">
    <text evidence="2">Purine metabolism; IMP biosynthesis via de novo pathway; 5-amino-1-(5-phospho-D-ribosyl)imidazole-4-carboxylate from 5-amino-1-(5-phospho-D-ribosyl)imidazole (carboxylase route): step 1/1.</text>
</comment>
<dbReference type="Proteomes" id="UP001195483">
    <property type="component" value="Unassembled WGS sequence"/>
</dbReference>